<dbReference type="InParanoid" id="A0A167M1H0"/>
<reference evidence="3" key="1">
    <citation type="submission" date="2015-06" db="EMBL/GenBank/DDBJ databases">
        <title>Expansion of signal transduction pathways in fungi by whole-genome duplication.</title>
        <authorList>
            <consortium name="DOE Joint Genome Institute"/>
            <person name="Corrochano L.M."/>
            <person name="Kuo A."/>
            <person name="Marcet-Houben M."/>
            <person name="Polaino S."/>
            <person name="Salamov A."/>
            <person name="Villalobos J.M."/>
            <person name="Alvarez M.I."/>
            <person name="Avalos J."/>
            <person name="Benito E.P."/>
            <person name="Benoit I."/>
            <person name="Burger G."/>
            <person name="Camino L.P."/>
            <person name="Canovas D."/>
            <person name="Cerda-Olmedo E."/>
            <person name="Cheng J.-F."/>
            <person name="Dominguez A."/>
            <person name="Elias M."/>
            <person name="Eslava A.P."/>
            <person name="Glaser F."/>
            <person name="Grimwood J."/>
            <person name="Gutierrez G."/>
            <person name="Heitman J."/>
            <person name="Henrissat B."/>
            <person name="Iturriaga E.A."/>
            <person name="Lang B.F."/>
            <person name="Lavin J.L."/>
            <person name="Lee S."/>
            <person name="Li W."/>
            <person name="Lindquist E."/>
            <person name="Lopez-Garcia S."/>
            <person name="Luque E.M."/>
            <person name="Marcos A.T."/>
            <person name="Martin J."/>
            <person name="McCluskey K."/>
            <person name="Medina H.R."/>
            <person name="Miralles-Duran A."/>
            <person name="Miyazaki A."/>
            <person name="Munoz-Torres E."/>
            <person name="Oguiza J.A."/>
            <person name="Ohm R."/>
            <person name="Olmedo M."/>
            <person name="Orejas M."/>
            <person name="Ortiz-Castellanos L."/>
            <person name="Pisabarro A.G."/>
            <person name="Rodriguez-Romero J."/>
            <person name="Ruiz-Herrera J."/>
            <person name="Ruiz-Vazquez R."/>
            <person name="Sanz C."/>
            <person name="Schackwitz W."/>
            <person name="Schmutz J."/>
            <person name="Shahriari M."/>
            <person name="Shelest E."/>
            <person name="Silva-Franco F."/>
            <person name="Soanes D."/>
            <person name="Syed K."/>
            <person name="Tagua V.G."/>
            <person name="Talbot N.J."/>
            <person name="Thon M."/>
            <person name="De vries R.P."/>
            <person name="Wiebenga A."/>
            <person name="Yadav J.S."/>
            <person name="Braun E.L."/>
            <person name="Baker S."/>
            <person name="Garre V."/>
            <person name="Horwitz B."/>
            <person name="Torres-Martinez S."/>
            <person name="Idnurm A."/>
            <person name="Herrera-Estrella A."/>
            <person name="Gabaldon T."/>
            <person name="Grigoriev I.V."/>
        </authorList>
    </citation>
    <scope>NUCLEOTIDE SEQUENCE [LARGE SCALE GENOMIC DNA]</scope>
    <source>
        <strain evidence="3">NRRL 1555(-)</strain>
    </source>
</reference>
<dbReference type="GeneID" id="28997186"/>
<feature type="region of interest" description="Disordered" evidence="1">
    <location>
        <begin position="92"/>
        <end position="142"/>
    </location>
</feature>
<sequence length="320" mass="36514">MSREKFMPDVNRKLSRAAHLFLNALEVSDEREIAHVMDKILSVYRDKVSKELQGDLLIEPKPCPELPDAVNACVEIAKDVQRPPPVIATEKHTRLKRKAKDVQTSPPKIPKTKHVPSKDSYKEKQVSVLDQQEDSDSESAKTNYESGDWVFHLTSVKKRFQDEFNGRIHHLKKAETYLGVTTLSLVKELNELDLKDSIRLGRLALTNLINSDNISYALDVAKLVSDGSNIMPNEKSLKKFISFHRAGKVLLKCNQALKSDILLLYPDIMSYDMLMNMSKKCSVVLVTFLEKFPEKCSKLLLEAVDPRLIFFSCVKLRRLF</sequence>
<dbReference type="VEuPathDB" id="FungiDB:PHYBLDRAFT_170187"/>
<keyword evidence="3" id="KW-1185">Reference proteome</keyword>
<dbReference type="Proteomes" id="UP000077315">
    <property type="component" value="Unassembled WGS sequence"/>
</dbReference>
<dbReference type="RefSeq" id="XP_018289558.1">
    <property type="nucleotide sequence ID" value="XM_018436280.1"/>
</dbReference>
<dbReference type="AlphaFoldDB" id="A0A167M1H0"/>
<proteinExistence type="predicted"/>
<dbReference type="EMBL" id="KV440985">
    <property type="protein sequence ID" value="OAD71518.1"/>
    <property type="molecule type" value="Genomic_DNA"/>
</dbReference>
<evidence type="ECO:0000313" key="3">
    <source>
        <dbReference type="Proteomes" id="UP000077315"/>
    </source>
</evidence>
<accession>A0A167M1H0</accession>
<evidence type="ECO:0000256" key="1">
    <source>
        <dbReference type="SAM" id="MobiDB-lite"/>
    </source>
</evidence>
<organism evidence="2 3">
    <name type="scientific">Phycomyces blakesleeanus (strain ATCC 8743b / DSM 1359 / FGSC 10004 / NBRC 33097 / NRRL 1555)</name>
    <dbReference type="NCBI Taxonomy" id="763407"/>
    <lineage>
        <taxon>Eukaryota</taxon>
        <taxon>Fungi</taxon>
        <taxon>Fungi incertae sedis</taxon>
        <taxon>Mucoromycota</taxon>
        <taxon>Mucoromycotina</taxon>
        <taxon>Mucoromycetes</taxon>
        <taxon>Mucorales</taxon>
        <taxon>Phycomycetaceae</taxon>
        <taxon>Phycomyces</taxon>
    </lineage>
</organism>
<name>A0A167M1H0_PHYB8</name>
<protein>
    <submittedName>
        <fullName evidence="2">Uncharacterized protein</fullName>
    </submittedName>
</protein>
<gene>
    <name evidence="2" type="ORF">PHYBLDRAFT_170187</name>
</gene>
<feature type="compositionally biased region" description="Basic and acidic residues" evidence="1">
    <location>
        <begin position="116"/>
        <end position="125"/>
    </location>
</feature>
<evidence type="ECO:0000313" key="2">
    <source>
        <dbReference type="EMBL" id="OAD71518.1"/>
    </source>
</evidence>